<dbReference type="Proteomes" id="UP001497472">
    <property type="component" value="Unassembled WGS sequence"/>
</dbReference>
<dbReference type="AlphaFoldDB" id="A0AAV1JS21"/>
<feature type="transmembrane region" description="Helical" evidence="1">
    <location>
        <begin position="50"/>
        <end position="72"/>
    </location>
</feature>
<protein>
    <submittedName>
        <fullName evidence="2">Uncharacterized protein</fullName>
    </submittedName>
</protein>
<comment type="caution">
    <text evidence="2">The sequence shown here is derived from an EMBL/GenBank/DDBJ whole genome shotgun (WGS) entry which is preliminary data.</text>
</comment>
<dbReference type="EMBL" id="CAVLEF010000132">
    <property type="protein sequence ID" value="CAK1551636.1"/>
    <property type="molecule type" value="Genomic_DNA"/>
</dbReference>
<evidence type="ECO:0000313" key="3">
    <source>
        <dbReference type="Proteomes" id="UP001497472"/>
    </source>
</evidence>
<evidence type="ECO:0000313" key="2">
    <source>
        <dbReference type="EMBL" id="CAK1551636.1"/>
    </source>
</evidence>
<keyword evidence="1" id="KW-1133">Transmembrane helix</keyword>
<evidence type="ECO:0000256" key="1">
    <source>
        <dbReference type="SAM" id="Phobius"/>
    </source>
</evidence>
<sequence length="74" mass="8702">MKNDNYPQYMRLSKFVVRRRREECKVATPTFPRLSRETEESGLQLSKKKLALVTLFIICIPKMSVDLMGIAYDF</sequence>
<keyword evidence="3" id="KW-1185">Reference proteome</keyword>
<keyword evidence="1" id="KW-0812">Transmembrane</keyword>
<accession>A0AAV1JS21</accession>
<organism evidence="2 3">
    <name type="scientific">Leptosia nina</name>
    <dbReference type="NCBI Taxonomy" id="320188"/>
    <lineage>
        <taxon>Eukaryota</taxon>
        <taxon>Metazoa</taxon>
        <taxon>Ecdysozoa</taxon>
        <taxon>Arthropoda</taxon>
        <taxon>Hexapoda</taxon>
        <taxon>Insecta</taxon>
        <taxon>Pterygota</taxon>
        <taxon>Neoptera</taxon>
        <taxon>Endopterygota</taxon>
        <taxon>Lepidoptera</taxon>
        <taxon>Glossata</taxon>
        <taxon>Ditrysia</taxon>
        <taxon>Papilionoidea</taxon>
        <taxon>Pieridae</taxon>
        <taxon>Pierinae</taxon>
        <taxon>Leptosia</taxon>
    </lineage>
</organism>
<keyword evidence="1" id="KW-0472">Membrane</keyword>
<proteinExistence type="predicted"/>
<name>A0AAV1JS21_9NEOP</name>
<reference evidence="2 3" key="1">
    <citation type="submission" date="2023-11" db="EMBL/GenBank/DDBJ databases">
        <authorList>
            <person name="Okamura Y."/>
        </authorList>
    </citation>
    <scope>NUCLEOTIDE SEQUENCE [LARGE SCALE GENOMIC DNA]</scope>
</reference>
<gene>
    <name evidence="2" type="ORF">LNINA_LOCUS10758</name>
</gene>